<dbReference type="Proteomes" id="UP001146067">
    <property type="component" value="Unassembled WGS sequence"/>
</dbReference>
<dbReference type="RefSeq" id="WP_270107920.1">
    <property type="nucleotide sequence ID" value="NZ_JAPZVP010000001.1"/>
</dbReference>
<evidence type="ECO:0000256" key="1">
    <source>
        <dbReference type="SAM" id="Phobius"/>
    </source>
</evidence>
<feature type="transmembrane region" description="Helical" evidence="1">
    <location>
        <begin position="45"/>
        <end position="66"/>
    </location>
</feature>
<name>A0A9X3PGW1_9ACTN</name>
<sequence>MSQQQQNPYLLTARLSTVQRVLMIVLGSLLTVLALFALTLGGFSIYLILGPLFLLMGILSTTNPYLRFDTANGELGLYSPLGFKSRTYGSPKGESIYFQVATGKIMRALPNGTHRKVSTFGVDRNELARIIAALPQG</sequence>
<gene>
    <name evidence="2" type="ORF">O1R50_00805</name>
</gene>
<evidence type="ECO:0000313" key="2">
    <source>
        <dbReference type="EMBL" id="MDA1358145.1"/>
    </source>
</evidence>
<keyword evidence="1" id="KW-0472">Membrane</keyword>
<proteinExistence type="predicted"/>
<accession>A0A9X3PGW1</accession>
<dbReference type="EMBL" id="JAPZVP010000001">
    <property type="protein sequence ID" value="MDA1358145.1"/>
    <property type="molecule type" value="Genomic_DNA"/>
</dbReference>
<reference evidence="2" key="1">
    <citation type="submission" date="2022-12" db="EMBL/GenBank/DDBJ databases">
        <title>Gycomyces niveus sp.nov.,a novel actinomycete isolated from soil in Shouguan.</title>
        <authorList>
            <person name="Yang X."/>
        </authorList>
    </citation>
    <scope>NUCLEOTIDE SEQUENCE</scope>
    <source>
        <strain evidence="2">NEAU-A15</strain>
    </source>
</reference>
<feature type="transmembrane region" description="Helical" evidence="1">
    <location>
        <begin position="21"/>
        <end position="39"/>
    </location>
</feature>
<dbReference type="AlphaFoldDB" id="A0A9X3PGW1"/>
<keyword evidence="1" id="KW-1133">Transmembrane helix</keyword>
<organism evidence="2 3">
    <name type="scientific">Glycomyces luteolus</name>
    <dbReference type="NCBI Taxonomy" id="2670330"/>
    <lineage>
        <taxon>Bacteria</taxon>
        <taxon>Bacillati</taxon>
        <taxon>Actinomycetota</taxon>
        <taxon>Actinomycetes</taxon>
        <taxon>Glycomycetales</taxon>
        <taxon>Glycomycetaceae</taxon>
        <taxon>Glycomyces</taxon>
    </lineage>
</organism>
<keyword evidence="1" id="KW-0812">Transmembrane</keyword>
<protein>
    <submittedName>
        <fullName evidence="2">Uncharacterized protein</fullName>
    </submittedName>
</protein>
<comment type="caution">
    <text evidence="2">The sequence shown here is derived from an EMBL/GenBank/DDBJ whole genome shotgun (WGS) entry which is preliminary data.</text>
</comment>
<evidence type="ECO:0000313" key="3">
    <source>
        <dbReference type="Proteomes" id="UP001146067"/>
    </source>
</evidence>
<keyword evidence="3" id="KW-1185">Reference proteome</keyword>